<dbReference type="Pfam" id="PF13450">
    <property type="entry name" value="NAD_binding_8"/>
    <property type="match status" value="1"/>
</dbReference>
<accession>A0A7S4A7W7</accession>
<evidence type="ECO:0000313" key="2">
    <source>
        <dbReference type="EMBL" id="CAH0371612.1"/>
    </source>
</evidence>
<dbReference type="EMBL" id="CAKKNE010000003">
    <property type="protein sequence ID" value="CAH0371612.1"/>
    <property type="molecule type" value="Genomic_DNA"/>
</dbReference>
<dbReference type="InterPro" id="IPR036188">
    <property type="entry name" value="FAD/NAD-bd_sf"/>
</dbReference>
<name>A0A7S4A7W7_9STRA</name>
<dbReference type="AlphaFoldDB" id="A0A7S4A7W7"/>
<dbReference type="Proteomes" id="UP000789595">
    <property type="component" value="Unassembled WGS sequence"/>
</dbReference>
<dbReference type="SUPFAM" id="SSF51905">
    <property type="entry name" value="FAD/NAD(P)-binding domain"/>
    <property type="match status" value="1"/>
</dbReference>
<protein>
    <submittedName>
        <fullName evidence="1">Uncharacterized protein</fullName>
    </submittedName>
</protein>
<dbReference type="EMBL" id="HBIW01025620">
    <property type="protein sequence ID" value="CAE0706641.1"/>
    <property type="molecule type" value="Transcribed_RNA"/>
</dbReference>
<evidence type="ECO:0000313" key="3">
    <source>
        <dbReference type="Proteomes" id="UP000789595"/>
    </source>
</evidence>
<organism evidence="1">
    <name type="scientific">Pelagomonas calceolata</name>
    <dbReference type="NCBI Taxonomy" id="35677"/>
    <lineage>
        <taxon>Eukaryota</taxon>
        <taxon>Sar</taxon>
        <taxon>Stramenopiles</taxon>
        <taxon>Ochrophyta</taxon>
        <taxon>Pelagophyceae</taxon>
        <taxon>Pelagomonadales</taxon>
        <taxon>Pelagomonadaceae</taxon>
        <taxon>Pelagomonas</taxon>
    </lineage>
</organism>
<reference evidence="2" key="2">
    <citation type="submission" date="2021-11" db="EMBL/GenBank/DDBJ databases">
        <authorList>
            <consortium name="Genoscope - CEA"/>
            <person name="William W."/>
        </authorList>
    </citation>
    <scope>NUCLEOTIDE SEQUENCE</scope>
</reference>
<reference evidence="1" key="1">
    <citation type="submission" date="2021-01" db="EMBL/GenBank/DDBJ databases">
        <authorList>
            <person name="Corre E."/>
            <person name="Pelletier E."/>
            <person name="Niang G."/>
            <person name="Scheremetjew M."/>
            <person name="Finn R."/>
            <person name="Kale V."/>
            <person name="Holt S."/>
            <person name="Cochrane G."/>
            <person name="Meng A."/>
            <person name="Brown T."/>
            <person name="Cohen L."/>
        </authorList>
    </citation>
    <scope>NUCLEOTIDE SEQUENCE</scope>
    <source>
        <strain evidence="1">CCMP1756</strain>
    </source>
</reference>
<evidence type="ECO:0000313" key="1">
    <source>
        <dbReference type="EMBL" id="CAE0706641.1"/>
    </source>
</evidence>
<proteinExistence type="predicted"/>
<keyword evidence="3" id="KW-1185">Reference proteome</keyword>
<sequence>MMAANDESKEAPSNELRCDYLVVGAGAAGMAFVDTLLTEDPTCRVVLVDRRAKAGGHWVDSYPFVRLHQPSHYYGVNSLPLGKARDAKGREVFDRDDLASGPEVVAYYEKVLAQFEASGRVDIRLETSYEARGARALLTTNDGATTWVTPRKTVTTISNVQVPSTRPPPFPVADGVECRPLNALEVPNASSYVVVGAGKSGVDAVCHLLDSGVSTDAITWIVPHDRWMFLRDGIWPSRTSGYYEAMAKFFPALLEASDSMSVALGLEKEGICARIFPGGEPPRVFKGATINKSQLEQIRSVAAVRLGRVVAVEPGEIILQQGRLPIAPGCLVVDATAGYETAPDELFGYNVVDDAFKIFSADSIKLGPSLNLFNVCLSAALTAYLEATCVDDAFKNSLCYFVSGENLRFSHKTLPALLYYSTKNMDALEKCHPAATMFVLKSRLFDAAPMHHGGLLKFLWAMLGPTLALKAKGKKFLKKVDAGGLSDVPDSFGLGRPLPAKKRGAVRKVKGPKNYPPKPRARWAPCGCGAPVAAPAK</sequence>
<dbReference type="OrthoDB" id="40896at2759"/>
<gene>
    <name evidence="1" type="ORF">PCAL00307_LOCUS22092</name>
    <name evidence="2" type="ORF">PECAL_3P15620</name>
</gene>
<dbReference type="Gene3D" id="3.50.50.60">
    <property type="entry name" value="FAD/NAD(P)-binding domain"/>
    <property type="match status" value="1"/>
</dbReference>